<reference evidence="4 5" key="2">
    <citation type="journal article" date="2023" name="Mol. Biol. Evol.">
        <title>Genomics of Secondarily Temperate Adaptation in the Only Non-Antarctic Icefish.</title>
        <authorList>
            <person name="Rivera-Colon A.G."/>
            <person name="Rayamajhi N."/>
            <person name="Minhas B.F."/>
            <person name="Madrigal G."/>
            <person name="Bilyk K.T."/>
            <person name="Yoon V."/>
            <person name="Hune M."/>
            <person name="Gregory S."/>
            <person name="Cheng C.H.C."/>
            <person name="Catchen J.M."/>
        </authorList>
    </citation>
    <scope>NUCLEOTIDE SEQUENCE [LARGE SCALE GENOMIC DNA]</scope>
    <source>
        <strain evidence="4">JMC-PN-2008</strain>
    </source>
</reference>
<evidence type="ECO:0000259" key="3">
    <source>
        <dbReference type="Pfam" id="PF23160"/>
    </source>
</evidence>
<organism evidence="4 5">
    <name type="scientific">Eleginops maclovinus</name>
    <name type="common">Patagonian blennie</name>
    <name type="synonym">Eleginus maclovinus</name>
    <dbReference type="NCBI Taxonomy" id="56733"/>
    <lineage>
        <taxon>Eukaryota</taxon>
        <taxon>Metazoa</taxon>
        <taxon>Chordata</taxon>
        <taxon>Craniata</taxon>
        <taxon>Vertebrata</taxon>
        <taxon>Euteleostomi</taxon>
        <taxon>Actinopterygii</taxon>
        <taxon>Neopterygii</taxon>
        <taxon>Teleostei</taxon>
        <taxon>Neoteleostei</taxon>
        <taxon>Acanthomorphata</taxon>
        <taxon>Eupercaria</taxon>
        <taxon>Perciformes</taxon>
        <taxon>Notothenioidei</taxon>
        <taxon>Eleginopidae</taxon>
        <taxon>Eleginops</taxon>
    </lineage>
</organism>
<evidence type="ECO:0000256" key="1">
    <source>
        <dbReference type="ARBA" id="ARBA00009109"/>
    </source>
</evidence>
<dbReference type="EMBL" id="JAUZQC010000017">
    <property type="protein sequence ID" value="KAK5855610.1"/>
    <property type="molecule type" value="Genomic_DNA"/>
</dbReference>
<sequence>MFKSRKSKTTAITQPQTSAPSTELSALIEKLQKNADKVEKNSYEIEQNLNKDVSKINEGKQPLYQDDTNKRILASLELLNSLEDDAVNTKRLQHPQAEMIEKDMRQLREKVMKLKEDH</sequence>
<protein>
    <recommendedName>
        <fullName evidence="3">Periplakin/Envoplakin N-terminal domain-containing protein</fullName>
    </recommendedName>
</protein>
<evidence type="ECO:0000313" key="4">
    <source>
        <dbReference type="EMBL" id="KAK5855610.1"/>
    </source>
</evidence>
<dbReference type="Gene3D" id="1.20.58.60">
    <property type="match status" value="1"/>
</dbReference>
<dbReference type="AlphaFoldDB" id="A0AAN7X9Q5"/>
<comment type="similarity">
    <text evidence="1">Belongs to the plakin or cytolinker family.</text>
</comment>
<feature type="domain" description="Periplakin/Envoplakin N-terminal" evidence="3">
    <location>
        <begin position="31"/>
        <end position="118"/>
    </location>
</feature>
<evidence type="ECO:0000256" key="2">
    <source>
        <dbReference type="SAM" id="MobiDB-lite"/>
    </source>
</evidence>
<dbReference type="InterPro" id="IPR055419">
    <property type="entry name" value="Spectrin_PEPL/EVPL"/>
</dbReference>
<proteinExistence type="inferred from homology"/>
<dbReference type="Pfam" id="PF23160">
    <property type="entry name" value="Spectrin_1st_PEPL"/>
    <property type="match status" value="1"/>
</dbReference>
<comment type="caution">
    <text evidence="4">The sequence shown here is derived from an EMBL/GenBank/DDBJ whole genome shotgun (WGS) entry which is preliminary data.</text>
</comment>
<name>A0AAN7X9Q5_ELEMC</name>
<gene>
    <name evidence="4" type="ORF">PBY51_007273</name>
</gene>
<accession>A0AAN7X9Q5</accession>
<dbReference type="Proteomes" id="UP001346869">
    <property type="component" value="Unassembled WGS sequence"/>
</dbReference>
<feature type="compositionally biased region" description="Polar residues" evidence="2">
    <location>
        <begin position="9"/>
        <end position="23"/>
    </location>
</feature>
<feature type="region of interest" description="Disordered" evidence="2">
    <location>
        <begin position="1"/>
        <end position="23"/>
    </location>
</feature>
<evidence type="ECO:0000313" key="5">
    <source>
        <dbReference type="Proteomes" id="UP001346869"/>
    </source>
</evidence>
<keyword evidence="5" id="KW-1185">Reference proteome</keyword>
<reference evidence="4 5" key="1">
    <citation type="journal article" date="2023" name="Genes (Basel)">
        <title>Chromosome-Level Genome Assembly and Circadian Gene Repertoire of the Patagonia Blennie Eleginops maclovinus-The Closest Ancestral Proxy of Antarctic Cryonotothenioids.</title>
        <authorList>
            <person name="Cheng C.C."/>
            <person name="Rivera-Colon A.G."/>
            <person name="Minhas B.F."/>
            <person name="Wilson L."/>
            <person name="Rayamajhi N."/>
            <person name="Vargas-Chacoff L."/>
            <person name="Catchen J.M."/>
        </authorList>
    </citation>
    <scope>NUCLEOTIDE SEQUENCE [LARGE SCALE GENOMIC DNA]</scope>
    <source>
        <strain evidence="4">JMC-PN-2008</strain>
    </source>
</reference>